<dbReference type="FunFam" id="3.90.1150.10:FF:000001">
    <property type="entry name" value="Aspartate aminotransferase"/>
    <property type="match status" value="1"/>
</dbReference>
<dbReference type="InterPro" id="IPR000796">
    <property type="entry name" value="Asp_trans"/>
</dbReference>
<dbReference type="PANTHER" id="PTHR11879">
    <property type="entry name" value="ASPARTATE AMINOTRANSFERASE"/>
    <property type="match status" value="1"/>
</dbReference>
<evidence type="ECO:0000256" key="5">
    <source>
        <dbReference type="ARBA" id="ARBA00022679"/>
    </source>
</evidence>
<evidence type="ECO:0000256" key="2">
    <source>
        <dbReference type="ARBA" id="ARBA00007441"/>
    </source>
</evidence>
<keyword evidence="4 8" id="KW-0032">Aminotransferase</keyword>
<dbReference type="PANTHER" id="PTHR11879:SF22">
    <property type="entry name" value="ASPARTATE AMINOTRANSFERASE, MITOCHONDRIAL"/>
    <property type="match status" value="1"/>
</dbReference>
<dbReference type="PRINTS" id="PR00799">
    <property type="entry name" value="TRANSAMINASE"/>
</dbReference>
<evidence type="ECO:0000256" key="4">
    <source>
        <dbReference type="ARBA" id="ARBA00022576"/>
    </source>
</evidence>
<comment type="similarity">
    <text evidence="2">Belongs to the class-I pyridoxal-phosphate-dependent aminotransferase family.</text>
</comment>
<dbReference type="EMBL" id="KM113454">
    <property type="protein sequence ID" value="AIT70272.1"/>
    <property type="molecule type" value="mRNA"/>
</dbReference>
<reference evidence="10" key="1">
    <citation type="journal article" date="2014" name="PLoS ONE">
        <title>Phylogeny of c4-photosynthesis enzymes based on algal transcriptomic and genomic data supports an archaeal/proteobacterial origin and multiple duplication for most c4-related genes.</title>
        <authorList>
            <person name="Chi S."/>
            <person name="Wu S."/>
            <person name="Yu J."/>
            <person name="Wang X."/>
            <person name="Tang X."/>
            <person name="Liu T."/>
        </authorList>
    </citation>
    <scope>NUCLEOTIDE SEQUENCE</scope>
    <source>
        <strain evidence="10">UGPM-2024851</strain>
    </source>
</reference>
<comment type="miscellaneous">
    <text evidence="8">In eukaryotes there are cytoplasmic, mitochondrial and chloroplastic isozymes.</text>
</comment>
<dbReference type="AlphaFoldDB" id="A0A097IUZ9"/>
<dbReference type="FunFam" id="3.40.640.10:FF:000066">
    <property type="entry name" value="Aspartate aminotransferase"/>
    <property type="match status" value="1"/>
</dbReference>
<evidence type="ECO:0000256" key="3">
    <source>
        <dbReference type="ARBA" id="ARBA00011738"/>
    </source>
</evidence>
<evidence type="ECO:0000256" key="8">
    <source>
        <dbReference type="RuleBase" id="RU000480"/>
    </source>
</evidence>
<organism evidence="10">
    <name type="scientific">Chondrus crispus</name>
    <name type="common">Carrageen Irish moss</name>
    <name type="synonym">Polymorpha crispa</name>
    <dbReference type="NCBI Taxonomy" id="2769"/>
    <lineage>
        <taxon>Eukaryota</taxon>
        <taxon>Rhodophyta</taxon>
        <taxon>Florideophyceae</taxon>
        <taxon>Rhodymeniophycidae</taxon>
        <taxon>Gigartinales</taxon>
        <taxon>Gigartinaceae</taxon>
        <taxon>Chondrus</taxon>
    </lineage>
</organism>
<accession>A0A097IUZ9</accession>
<comment type="subunit">
    <text evidence="3 8">Homodimer.</text>
</comment>
<proteinExistence type="evidence at transcript level"/>
<dbReference type="GO" id="GO:0030170">
    <property type="term" value="F:pyridoxal phosphate binding"/>
    <property type="evidence" value="ECO:0007669"/>
    <property type="project" value="InterPro"/>
</dbReference>
<dbReference type="InterPro" id="IPR015422">
    <property type="entry name" value="PyrdxlP-dep_Trfase_small"/>
</dbReference>
<dbReference type="Gene3D" id="3.90.1150.10">
    <property type="entry name" value="Aspartate Aminotransferase, domain 1"/>
    <property type="match status" value="1"/>
</dbReference>
<comment type="catalytic activity">
    <reaction evidence="7 8">
        <text>L-aspartate + 2-oxoglutarate = oxaloacetate + L-glutamate</text>
        <dbReference type="Rhea" id="RHEA:21824"/>
        <dbReference type="ChEBI" id="CHEBI:16452"/>
        <dbReference type="ChEBI" id="CHEBI:16810"/>
        <dbReference type="ChEBI" id="CHEBI:29985"/>
        <dbReference type="ChEBI" id="CHEBI:29991"/>
        <dbReference type="EC" id="2.6.1.1"/>
    </reaction>
</comment>
<dbReference type="PROSITE" id="PS00105">
    <property type="entry name" value="AA_TRANSFER_CLASS_1"/>
    <property type="match status" value="1"/>
</dbReference>
<dbReference type="InterPro" id="IPR004838">
    <property type="entry name" value="NHTrfase_class1_PyrdxlP-BS"/>
</dbReference>
<dbReference type="GO" id="GO:0005739">
    <property type="term" value="C:mitochondrion"/>
    <property type="evidence" value="ECO:0007669"/>
    <property type="project" value="TreeGrafter"/>
</dbReference>
<dbReference type="Pfam" id="PF00155">
    <property type="entry name" value="Aminotran_1_2"/>
    <property type="match status" value="1"/>
</dbReference>
<dbReference type="CDD" id="cd00609">
    <property type="entry name" value="AAT_like"/>
    <property type="match status" value="1"/>
</dbReference>
<evidence type="ECO:0000256" key="1">
    <source>
        <dbReference type="ARBA" id="ARBA00001933"/>
    </source>
</evidence>
<sequence>MFRQTLFRHLSRPLPRLLSTQPSAAFAPAVPTSRFAGVPKGPEDAILGVTVAFNADPNPNKINLGVGAYRDDVGLPFVLSPVREAERRIVHAQHHMEYLPVAGSRTFVDKAIRLAYGEHNHHVKTGQVASIQTLSGTGACRMAGVLIQRFLPALDGGPRDESPLVLLPNPSWANHAAIFRDSGCAVGQYKYYDPATKNLDFEGCVSSLEDAPDGSVVLLHACAHNPTGVDPTPEQWAKLSAVLKEKRHQPLFDMAYQGFTSGDMEVDAASVRRFVDDGHRIVLAQSFSKNFGLYGQRVGCLSVLTDSQEEALAIDSQLKIIARPMYSNPPIAGVRIVEEVLSDPELERQWRAEMKGMAERIISMRTMLKGYLEELGSAQNWDHITNQNGMFCFSGISKEQVAKLRDEHSVYLTENGRISMAGVTSQNVGYLADAVHKVTK</sequence>
<dbReference type="InterPro" id="IPR004839">
    <property type="entry name" value="Aminotransferase_I/II_large"/>
</dbReference>
<dbReference type="Gene3D" id="3.40.640.10">
    <property type="entry name" value="Type I PLP-dependent aspartate aminotransferase-like (Major domain)"/>
    <property type="match status" value="1"/>
</dbReference>
<dbReference type="InterPro" id="IPR015421">
    <property type="entry name" value="PyrdxlP-dep_Trfase_major"/>
</dbReference>
<evidence type="ECO:0000256" key="6">
    <source>
        <dbReference type="ARBA" id="ARBA00022898"/>
    </source>
</evidence>
<protein>
    <recommendedName>
        <fullName evidence="8">Aspartate aminotransferase</fullName>
        <ecNumber evidence="8">2.6.1.1</ecNumber>
    </recommendedName>
</protein>
<dbReference type="GO" id="GO:0004069">
    <property type="term" value="F:L-aspartate:2-oxoglutarate aminotransferase activity"/>
    <property type="evidence" value="ECO:0007669"/>
    <property type="project" value="UniProtKB-EC"/>
</dbReference>
<name>A0A097IUZ9_CHOCR</name>
<evidence type="ECO:0000256" key="7">
    <source>
        <dbReference type="ARBA" id="ARBA00049185"/>
    </source>
</evidence>
<dbReference type="NCBIfam" id="NF006719">
    <property type="entry name" value="PRK09257.1"/>
    <property type="match status" value="1"/>
</dbReference>
<dbReference type="EC" id="2.6.1.1" evidence="8"/>
<keyword evidence="5 8" id="KW-0808">Transferase</keyword>
<dbReference type="GO" id="GO:0006520">
    <property type="term" value="P:amino acid metabolic process"/>
    <property type="evidence" value="ECO:0007669"/>
    <property type="project" value="InterPro"/>
</dbReference>
<keyword evidence="6" id="KW-0663">Pyridoxal phosphate</keyword>
<comment type="cofactor">
    <cofactor evidence="1">
        <name>pyridoxal 5'-phosphate</name>
        <dbReference type="ChEBI" id="CHEBI:597326"/>
    </cofactor>
</comment>
<gene>
    <name evidence="10" type="primary">ast</name>
</gene>
<evidence type="ECO:0000313" key="10">
    <source>
        <dbReference type="EMBL" id="AIT70272.1"/>
    </source>
</evidence>
<evidence type="ECO:0000259" key="9">
    <source>
        <dbReference type="Pfam" id="PF00155"/>
    </source>
</evidence>
<dbReference type="InterPro" id="IPR015424">
    <property type="entry name" value="PyrdxlP-dep_Trfase"/>
</dbReference>
<feature type="domain" description="Aminotransferase class I/classII large" evidence="9">
    <location>
        <begin position="60"/>
        <end position="435"/>
    </location>
</feature>
<dbReference type="SUPFAM" id="SSF53383">
    <property type="entry name" value="PLP-dependent transferases"/>
    <property type="match status" value="1"/>
</dbReference>